<protein>
    <recommendedName>
        <fullName evidence="1">DUF4781 domain-containing protein</fullName>
    </recommendedName>
</protein>
<sequence length="961" mass="108081">MVNWEDKDVEAFKEEARDIQQVNCDLLGDREWDVVEIDEWTILRRKVGYGLYREPESEPEDDNKHTGYSKEQLNEIEKICNQLVGCKESQSVTLKHRSIHFACIYIVMKLDQLYPTPVFKAKLEDDTEGIFVDSSARKYSKWNDYLEDNILPKCIYCYPTNGLYETDGDDGAVCVKFDTSPACKVAKRVLNFADTAATCVAFATVAVGVAAMCTVPVAGPIIAASSAAVTSTSVYGLGRSGYALFDRAKHRQSIGLADAEARGCWLSIVGSSLGFAQGRMIASMTKAARAGEVLGRTSQIAFLAVQTGSLTVNGLGVAQGLAILIEKKKRNELRTLDVFQFTSSLLFFANTAVNMKTASTIIKDVQCDVIESHRQGLSEPAEKLFNKQIGRLRGKHEEIKGNARVVKQLNRIGNTKDLYEMMSDSNVNSNKVRLTSQGLKGMLNVNKNLKIHPLKLLKMPPESREAIFTSTNDLNNGTITKEQFDVIMKPTSQRYRINFESTREEAQLKLCHTFGEKNVEDIAVGGKQIFKRATEHDLDRLGVQPVEILLKTKEFARRMGCSTASEFISYLEYFKAYIGETISSYEASYQADLAAAKQQPGFDQTRFDEARGIKRGVDRSETHLQKAIDPFSSPEGYNKLIDHYKAIKDEVALYNSKPKFRFISDDKAAYHYLKHKNFNGRELTVKEYYELGKVVENPTNRRTAGLSQDGDCFISIYADPKTGAKVVMVDKGGKSNIATIFYDDRVKCNEYQGTLDGNSPNQSPFSSPEATQPNIALDTKMIESENNFISSKQSFVNGVLDTIKLFGPKRAELTQCSFFEKFIDKMSPKQWLKYDKKPCKTQLSNEHCCDGLEKKVRQSPDSSCFLKDDASNDNLRMDETPKPIASYSESSTCVFCSEIGHVVEECKKFEEESVEGRREWAKVKQFCTLCLKENHYPVFCRSKIVCILCRERHHQLLHIPV</sequence>
<reference evidence="2 3" key="1">
    <citation type="submission" date="2023-09" db="EMBL/GenBank/DDBJ databases">
        <title>Nesidiocoris tenuis whole genome shotgun sequence.</title>
        <authorList>
            <person name="Shibata T."/>
            <person name="Shimoda M."/>
            <person name="Kobayashi T."/>
            <person name="Uehara T."/>
        </authorList>
    </citation>
    <scope>NUCLEOTIDE SEQUENCE [LARGE SCALE GENOMIC DNA]</scope>
    <source>
        <strain evidence="2 3">Japan</strain>
    </source>
</reference>
<dbReference type="EMBL" id="AP028910">
    <property type="protein sequence ID" value="BES90871.1"/>
    <property type="molecule type" value="Genomic_DNA"/>
</dbReference>
<name>A0ABN7AJ11_9HEMI</name>
<gene>
    <name evidence="2" type="ORF">NTJ_03678</name>
</gene>
<dbReference type="Pfam" id="PF16013">
    <property type="entry name" value="DUF4781"/>
    <property type="match status" value="1"/>
</dbReference>
<evidence type="ECO:0000259" key="1">
    <source>
        <dbReference type="Pfam" id="PF16013"/>
    </source>
</evidence>
<feature type="domain" description="DUF4781" evidence="1">
    <location>
        <begin position="124"/>
        <end position="410"/>
    </location>
</feature>
<proteinExistence type="predicted"/>
<organism evidence="2 3">
    <name type="scientific">Nesidiocoris tenuis</name>
    <dbReference type="NCBI Taxonomy" id="355587"/>
    <lineage>
        <taxon>Eukaryota</taxon>
        <taxon>Metazoa</taxon>
        <taxon>Ecdysozoa</taxon>
        <taxon>Arthropoda</taxon>
        <taxon>Hexapoda</taxon>
        <taxon>Insecta</taxon>
        <taxon>Pterygota</taxon>
        <taxon>Neoptera</taxon>
        <taxon>Paraneoptera</taxon>
        <taxon>Hemiptera</taxon>
        <taxon>Heteroptera</taxon>
        <taxon>Panheteroptera</taxon>
        <taxon>Cimicomorpha</taxon>
        <taxon>Miridae</taxon>
        <taxon>Dicyphina</taxon>
        <taxon>Nesidiocoris</taxon>
    </lineage>
</organism>
<dbReference type="InterPro" id="IPR031962">
    <property type="entry name" value="DUF4781"/>
</dbReference>
<accession>A0ABN7AJ11</accession>
<dbReference type="PANTHER" id="PTHR21115:SF0">
    <property type="entry name" value="GH06117P-RELATED"/>
    <property type="match status" value="1"/>
</dbReference>
<keyword evidence="3" id="KW-1185">Reference proteome</keyword>
<evidence type="ECO:0000313" key="3">
    <source>
        <dbReference type="Proteomes" id="UP001307889"/>
    </source>
</evidence>
<dbReference type="PANTHER" id="PTHR21115">
    <property type="entry name" value="GH06117P-RELATED"/>
    <property type="match status" value="1"/>
</dbReference>
<dbReference type="Proteomes" id="UP001307889">
    <property type="component" value="Chromosome 2"/>
</dbReference>
<evidence type="ECO:0000313" key="2">
    <source>
        <dbReference type="EMBL" id="BES90871.1"/>
    </source>
</evidence>